<keyword evidence="3" id="KW-1185">Reference proteome</keyword>
<dbReference type="Gene3D" id="3.40.50.720">
    <property type="entry name" value="NAD(P)-binding Rossmann-like Domain"/>
    <property type="match status" value="1"/>
</dbReference>
<protein>
    <submittedName>
        <fullName evidence="2">Fatty acid synthase</fullName>
    </submittedName>
</protein>
<gene>
    <name evidence="2" type="ORF">EAG_12117</name>
</gene>
<dbReference type="Pfam" id="PF08659">
    <property type="entry name" value="KR"/>
    <property type="match status" value="1"/>
</dbReference>
<evidence type="ECO:0000259" key="1">
    <source>
        <dbReference type="Pfam" id="PF08659"/>
    </source>
</evidence>
<feature type="domain" description="Ketoreductase (KR)" evidence="1">
    <location>
        <begin position="42"/>
        <end position="91"/>
    </location>
</feature>
<dbReference type="PANTHER" id="PTHR43775:SF23">
    <property type="entry name" value="FATTY ACID SYNTHASE 3"/>
    <property type="match status" value="1"/>
</dbReference>
<dbReference type="GO" id="GO:0006633">
    <property type="term" value="P:fatty acid biosynthetic process"/>
    <property type="evidence" value="ECO:0007669"/>
    <property type="project" value="TreeGrafter"/>
</dbReference>
<dbReference type="AlphaFoldDB" id="E2AVQ3"/>
<accession>E2AVQ3</accession>
<dbReference type="PANTHER" id="PTHR43775">
    <property type="entry name" value="FATTY ACID SYNTHASE"/>
    <property type="match status" value="1"/>
</dbReference>
<name>E2AVQ3_CAMFO</name>
<proteinExistence type="predicted"/>
<dbReference type="InterPro" id="IPR050091">
    <property type="entry name" value="PKS_NRPS_Biosynth_Enz"/>
</dbReference>
<dbReference type="STRING" id="104421.E2AVQ3"/>
<evidence type="ECO:0000313" key="2">
    <source>
        <dbReference type="EMBL" id="EFN62487.1"/>
    </source>
</evidence>
<dbReference type="InterPro" id="IPR013968">
    <property type="entry name" value="PKS_KR"/>
</dbReference>
<dbReference type="OrthoDB" id="3509362at2759"/>
<dbReference type="InParanoid" id="E2AVQ3"/>
<dbReference type="EMBL" id="GL443160">
    <property type="protein sequence ID" value="EFN62487.1"/>
    <property type="molecule type" value="Genomic_DNA"/>
</dbReference>
<organism evidence="3">
    <name type="scientific">Camponotus floridanus</name>
    <name type="common">Florida carpenter ant</name>
    <dbReference type="NCBI Taxonomy" id="104421"/>
    <lineage>
        <taxon>Eukaryota</taxon>
        <taxon>Metazoa</taxon>
        <taxon>Ecdysozoa</taxon>
        <taxon>Arthropoda</taxon>
        <taxon>Hexapoda</taxon>
        <taxon>Insecta</taxon>
        <taxon>Pterygota</taxon>
        <taxon>Neoptera</taxon>
        <taxon>Endopterygota</taxon>
        <taxon>Hymenoptera</taxon>
        <taxon>Apocrita</taxon>
        <taxon>Aculeata</taxon>
        <taxon>Formicoidea</taxon>
        <taxon>Formicidae</taxon>
        <taxon>Formicinae</taxon>
        <taxon>Camponotus</taxon>
    </lineage>
</organism>
<evidence type="ECO:0000313" key="3">
    <source>
        <dbReference type="Proteomes" id="UP000000311"/>
    </source>
</evidence>
<sequence length="192" mass="21961">MTFKNQSPQTFEEIPLYQRHGRQKGWMNYREQFVPNSDILSFFLPFHAEEEWESNASQTNYGMANSVMERICERRMKEGLHGLAIQWGALGDGGLVADMQKDDKELVIGGTLQQGISSCLDTLEVSLLQERPIVSSMVFAKKKNVLAKQRIHLKLLQILWITESAIQIRYVEGTHVTMMDNDEVVSLINESL</sequence>
<dbReference type="GO" id="GO:0004312">
    <property type="term" value="F:fatty acid synthase activity"/>
    <property type="evidence" value="ECO:0007669"/>
    <property type="project" value="TreeGrafter"/>
</dbReference>
<dbReference type="Proteomes" id="UP000000311">
    <property type="component" value="Unassembled WGS sequence"/>
</dbReference>
<reference evidence="2 3" key="1">
    <citation type="journal article" date="2010" name="Science">
        <title>Genomic comparison of the ants Camponotus floridanus and Harpegnathos saltator.</title>
        <authorList>
            <person name="Bonasio R."/>
            <person name="Zhang G."/>
            <person name="Ye C."/>
            <person name="Mutti N.S."/>
            <person name="Fang X."/>
            <person name="Qin N."/>
            <person name="Donahue G."/>
            <person name="Yang P."/>
            <person name="Li Q."/>
            <person name="Li C."/>
            <person name="Zhang P."/>
            <person name="Huang Z."/>
            <person name="Berger S.L."/>
            <person name="Reinberg D."/>
            <person name="Wang J."/>
            <person name="Liebig J."/>
        </authorList>
    </citation>
    <scope>NUCLEOTIDE SEQUENCE [LARGE SCALE GENOMIC DNA]</scope>
    <source>
        <strain evidence="3">C129</strain>
    </source>
</reference>